<evidence type="ECO:0000256" key="2">
    <source>
        <dbReference type="ARBA" id="ARBA00013064"/>
    </source>
</evidence>
<dbReference type="Gene3D" id="3.90.190.10">
    <property type="entry name" value="Protein tyrosine phosphatase superfamily"/>
    <property type="match status" value="1"/>
</dbReference>
<evidence type="ECO:0000259" key="16">
    <source>
        <dbReference type="PROSITE" id="PS50853"/>
    </source>
</evidence>
<evidence type="ECO:0000259" key="15">
    <source>
        <dbReference type="PROSITE" id="PS50056"/>
    </source>
</evidence>
<dbReference type="InterPro" id="IPR016130">
    <property type="entry name" value="Tyr_Pase_AS"/>
</dbReference>
<dbReference type="PANTHER" id="PTHR46957">
    <property type="entry name" value="CYTOKINE RECEPTOR"/>
    <property type="match status" value="1"/>
</dbReference>
<dbReference type="AlphaFoldDB" id="A0AAN8XEJ7"/>
<evidence type="ECO:0000256" key="11">
    <source>
        <dbReference type="ARBA" id="ARBA00051722"/>
    </source>
</evidence>
<dbReference type="InterPro" id="IPR036116">
    <property type="entry name" value="FN3_sf"/>
</dbReference>
<keyword evidence="18" id="KW-1185">Reference proteome</keyword>
<dbReference type="FunFam" id="2.60.40.10:FF:001177">
    <property type="entry name" value="Receptor-type tyrosine-protein phosphatase beta"/>
    <property type="match status" value="1"/>
</dbReference>
<dbReference type="PROSITE" id="PS50853">
    <property type="entry name" value="FN3"/>
    <property type="match status" value="4"/>
</dbReference>
<keyword evidence="9 13" id="KW-0472">Membrane</keyword>
<dbReference type="GO" id="GO:0048666">
    <property type="term" value="P:neuron development"/>
    <property type="evidence" value="ECO:0007669"/>
    <property type="project" value="UniProtKB-ARBA"/>
</dbReference>
<comment type="caution">
    <text evidence="17">The sequence shown here is derived from an EMBL/GenBank/DDBJ whole genome shotgun (WGS) entry which is preliminary data.</text>
</comment>
<dbReference type="InterPro" id="IPR029021">
    <property type="entry name" value="Prot-tyrosine_phosphatase-like"/>
</dbReference>
<protein>
    <recommendedName>
        <fullName evidence="2">protein-tyrosine-phosphatase</fullName>
        <ecNumber evidence="2">3.1.3.48</ecNumber>
    </recommendedName>
</protein>
<comment type="subcellular location">
    <subcellularLocation>
        <location evidence="1">Membrane</location>
        <topology evidence="1">Single-pass type I membrane protein</topology>
    </subcellularLocation>
</comment>
<dbReference type="SUPFAM" id="SSF52799">
    <property type="entry name" value="(Phosphotyrosine protein) phosphatases II"/>
    <property type="match status" value="1"/>
</dbReference>
<dbReference type="CDD" id="cd14548">
    <property type="entry name" value="R3-PTPc"/>
    <property type="match status" value="1"/>
</dbReference>
<feature type="region of interest" description="Disordered" evidence="12">
    <location>
        <begin position="1127"/>
        <end position="1148"/>
    </location>
</feature>
<dbReference type="PANTHER" id="PTHR46957:SF3">
    <property type="entry name" value="CYTOKINE RECEPTOR"/>
    <property type="match status" value="1"/>
</dbReference>
<dbReference type="Gene3D" id="2.60.40.10">
    <property type="entry name" value="Immunoglobulins"/>
    <property type="match status" value="7"/>
</dbReference>
<dbReference type="Pfam" id="PF00102">
    <property type="entry name" value="Y_phosphatase"/>
    <property type="match status" value="1"/>
</dbReference>
<evidence type="ECO:0000256" key="7">
    <source>
        <dbReference type="ARBA" id="ARBA00022912"/>
    </source>
</evidence>
<feature type="domain" description="Fibronectin type-III" evidence="16">
    <location>
        <begin position="175"/>
        <end position="264"/>
    </location>
</feature>
<keyword evidence="10" id="KW-0325">Glycoprotein</keyword>
<comment type="catalytic activity">
    <reaction evidence="11">
        <text>O-phospho-L-tyrosyl-[protein] + H2O = L-tyrosyl-[protein] + phosphate</text>
        <dbReference type="Rhea" id="RHEA:10684"/>
        <dbReference type="Rhea" id="RHEA-COMP:10136"/>
        <dbReference type="Rhea" id="RHEA-COMP:20101"/>
        <dbReference type="ChEBI" id="CHEBI:15377"/>
        <dbReference type="ChEBI" id="CHEBI:43474"/>
        <dbReference type="ChEBI" id="CHEBI:46858"/>
        <dbReference type="ChEBI" id="CHEBI:61978"/>
        <dbReference type="EC" id="3.1.3.48"/>
    </reaction>
</comment>
<proteinExistence type="predicted"/>
<evidence type="ECO:0000256" key="1">
    <source>
        <dbReference type="ARBA" id="ARBA00004479"/>
    </source>
</evidence>
<dbReference type="PRINTS" id="PR00700">
    <property type="entry name" value="PRTYPHPHTASE"/>
</dbReference>
<feature type="domain" description="Fibronectin type-III" evidence="16">
    <location>
        <begin position="454"/>
        <end position="544"/>
    </location>
</feature>
<gene>
    <name evidence="17" type="ORF">SK128_019259</name>
</gene>
<evidence type="ECO:0000256" key="12">
    <source>
        <dbReference type="SAM" id="MobiDB-lite"/>
    </source>
</evidence>
<evidence type="ECO:0000313" key="18">
    <source>
        <dbReference type="Proteomes" id="UP001381693"/>
    </source>
</evidence>
<dbReference type="InterPro" id="IPR000242">
    <property type="entry name" value="PTP_cat"/>
</dbReference>
<evidence type="ECO:0000256" key="9">
    <source>
        <dbReference type="ARBA" id="ARBA00023136"/>
    </source>
</evidence>
<evidence type="ECO:0000256" key="6">
    <source>
        <dbReference type="ARBA" id="ARBA00022801"/>
    </source>
</evidence>
<keyword evidence="7" id="KW-0904">Protein phosphatase</keyword>
<dbReference type="Pfam" id="PF18861">
    <property type="entry name" value="PTP_tm"/>
    <property type="match status" value="1"/>
</dbReference>
<dbReference type="InterPro" id="IPR013783">
    <property type="entry name" value="Ig-like_fold"/>
</dbReference>
<dbReference type="PROSITE" id="PS50055">
    <property type="entry name" value="TYR_PHOSPHATASE_PTP"/>
    <property type="match status" value="1"/>
</dbReference>
<dbReference type="InterPro" id="IPR003961">
    <property type="entry name" value="FN3_dom"/>
</dbReference>
<dbReference type="GO" id="GO:0004725">
    <property type="term" value="F:protein tyrosine phosphatase activity"/>
    <property type="evidence" value="ECO:0007669"/>
    <property type="project" value="UniProtKB-EC"/>
</dbReference>
<feature type="compositionally biased region" description="Acidic residues" evidence="12">
    <location>
        <begin position="1136"/>
        <end position="1148"/>
    </location>
</feature>
<evidence type="ECO:0000256" key="8">
    <source>
        <dbReference type="ARBA" id="ARBA00022989"/>
    </source>
</evidence>
<keyword evidence="4" id="KW-0732">Signal</keyword>
<evidence type="ECO:0000256" key="10">
    <source>
        <dbReference type="ARBA" id="ARBA00023180"/>
    </source>
</evidence>
<dbReference type="InterPro" id="IPR041201">
    <property type="entry name" value="PTPRJ_TM"/>
</dbReference>
<dbReference type="InterPro" id="IPR000387">
    <property type="entry name" value="Tyr_Pase_dom"/>
</dbReference>
<evidence type="ECO:0000256" key="5">
    <source>
        <dbReference type="ARBA" id="ARBA00022737"/>
    </source>
</evidence>
<organism evidence="17 18">
    <name type="scientific">Halocaridina rubra</name>
    <name type="common">Hawaiian red shrimp</name>
    <dbReference type="NCBI Taxonomy" id="373956"/>
    <lineage>
        <taxon>Eukaryota</taxon>
        <taxon>Metazoa</taxon>
        <taxon>Ecdysozoa</taxon>
        <taxon>Arthropoda</taxon>
        <taxon>Crustacea</taxon>
        <taxon>Multicrustacea</taxon>
        <taxon>Malacostraca</taxon>
        <taxon>Eumalacostraca</taxon>
        <taxon>Eucarida</taxon>
        <taxon>Decapoda</taxon>
        <taxon>Pleocyemata</taxon>
        <taxon>Caridea</taxon>
        <taxon>Atyoidea</taxon>
        <taxon>Atyidae</taxon>
        <taxon>Halocaridina</taxon>
    </lineage>
</organism>
<dbReference type="SMART" id="SM00404">
    <property type="entry name" value="PTPc_motif"/>
    <property type="match status" value="1"/>
</dbReference>
<dbReference type="PROSITE" id="PS00383">
    <property type="entry name" value="TYR_PHOSPHATASE_1"/>
    <property type="match status" value="1"/>
</dbReference>
<feature type="domain" description="Tyrosine-protein phosphatase" evidence="14">
    <location>
        <begin position="863"/>
        <end position="1118"/>
    </location>
</feature>
<feature type="domain" description="Fibronectin type-III" evidence="16">
    <location>
        <begin position="545"/>
        <end position="644"/>
    </location>
</feature>
<dbReference type="GO" id="GO:0016020">
    <property type="term" value="C:membrane"/>
    <property type="evidence" value="ECO:0007669"/>
    <property type="project" value="UniProtKB-SubCell"/>
</dbReference>
<feature type="domain" description="Fibronectin type-III" evidence="16">
    <location>
        <begin position="84"/>
        <end position="174"/>
    </location>
</feature>
<accession>A0AAN8XEJ7</accession>
<dbReference type="SMART" id="SM00060">
    <property type="entry name" value="FN3"/>
    <property type="match status" value="8"/>
</dbReference>
<evidence type="ECO:0000256" key="4">
    <source>
        <dbReference type="ARBA" id="ARBA00022729"/>
    </source>
</evidence>
<keyword evidence="6" id="KW-0378">Hydrolase</keyword>
<keyword evidence="3 13" id="KW-0812">Transmembrane</keyword>
<dbReference type="EC" id="3.1.3.48" evidence="2"/>
<evidence type="ECO:0000256" key="3">
    <source>
        <dbReference type="ARBA" id="ARBA00022692"/>
    </source>
</evidence>
<evidence type="ECO:0000313" key="17">
    <source>
        <dbReference type="EMBL" id="KAK7082827.1"/>
    </source>
</evidence>
<evidence type="ECO:0000256" key="13">
    <source>
        <dbReference type="SAM" id="Phobius"/>
    </source>
</evidence>
<feature type="transmembrane region" description="Helical" evidence="13">
    <location>
        <begin position="785"/>
        <end position="806"/>
    </location>
</feature>
<dbReference type="InterPro" id="IPR003595">
    <property type="entry name" value="Tyr_Pase_cat"/>
</dbReference>
<dbReference type="CDD" id="cd00063">
    <property type="entry name" value="FN3"/>
    <property type="match status" value="5"/>
</dbReference>
<sequence>MAAAEDEETREVTLTWEPNENSYQDHYKVVYQEIETFNGDSRTKVLTETKIVDKLYPGRNYSVSVVAISNNIESDAAVHYIATKPASPIIEELQPIPRGLNISWKSDVTSRQDKYAVVYTSNDTAAKSVTRTTEDAHVLLTDLFPGAGYEIKVYAISHGLWSEPHVYFQAVYPNPVRNLTITGSTNTTVSLAWQVPIESLFTHYIVRYRTLESDEWERLLAINTTGAVVDNLDPGERYVIQVRSVSHLVESFTPEEVEQTVPPNSVRGITHRLDSQNITFEWPRPEGRIDHYTFVWWNVLTPDKKKSKEVPGTQATEGIDRILTVLIGELMPGELYKFEIYTMAHSVQSETVTLSIRTVPVITSDITIVTQLETRSLTLRYTPTPSAVATFDKYRFMLSDPAIPVKEKQAIDNDRKIIFDGLVPGRLYNITAWTVSGDITSQPLIRQDRLYPEPVSNINGTFISDTEITLSWTKPEGHYDAFEVQYLKEDVLLTNQTNKESITLTRLRPHRNYTFTVLTRAGSLDHIILRQSTPVSATFTTRESIPGKVETFETVDIQPTRVSFLWSLPPNEQNGILLGFNINYRIKGSSIVKEKDFPPDDLSGTISDLTPGETYIFQIEARTKVGPGRVKVLEQAMPVGAPPEPNHQVFPTEVSRTATTIRIRYRKNYFSDEKGKVTSYSVIVAEDDTKSSRGLEMPAWNDVQGYGIWPPYQVNDPYYPFNSSSLEDFDIGTEKNCLKKSGYCNGELKPGTKYRVKIRAYTARDKFADTYFSHPITTDSEGGNVGLAVAVPVMILVLVVMVVMILRRRRVCLFNRKSMDDNRRDGATLHSLPDSIIETSRPVQLKDFAAHYRFMSADSEYHFSEEYEALRHVGHDLQRTAADLPVNRPKNRFTNILPYDHSRVKLQPTDDEEGSDYVNANFVSGHNSPREFIVTQGPLPSTRDDFWRMCWESNSRAIVMLTRCIEKGREKCDHYWPYDMQPVYYGDIQVTILNESHFPDWNISEFSVCKGDVCRVIRHFHFTTWPDFGVPEPPQTLVRFVRAFRERVGPDQKPIVVHCSAGVGRSGTFIALDRILFSIQQCDYVDIFGIVYEMRRERVWMVQTEHQYICIHQCLMAVLEGRENDHSPAEIHDNQGFEDDEGISESGM</sequence>
<dbReference type="InterPro" id="IPR050713">
    <property type="entry name" value="RTP_Phos/Ushers"/>
</dbReference>
<reference evidence="17 18" key="1">
    <citation type="submission" date="2023-11" db="EMBL/GenBank/DDBJ databases">
        <title>Halocaridina rubra genome assembly.</title>
        <authorList>
            <person name="Smith C."/>
        </authorList>
    </citation>
    <scope>NUCLEOTIDE SEQUENCE [LARGE SCALE GENOMIC DNA]</scope>
    <source>
        <strain evidence="17">EP-1</strain>
        <tissue evidence="17">Whole</tissue>
    </source>
</reference>
<dbReference type="Proteomes" id="UP001381693">
    <property type="component" value="Unassembled WGS sequence"/>
</dbReference>
<dbReference type="EMBL" id="JAXCGZ010003882">
    <property type="protein sequence ID" value="KAK7082827.1"/>
    <property type="molecule type" value="Genomic_DNA"/>
</dbReference>
<dbReference type="SMART" id="SM00194">
    <property type="entry name" value="PTPc"/>
    <property type="match status" value="1"/>
</dbReference>
<keyword evidence="5" id="KW-0677">Repeat</keyword>
<dbReference type="PROSITE" id="PS50056">
    <property type="entry name" value="TYR_PHOSPHATASE_2"/>
    <property type="match status" value="1"/>
</dbReference>
<dbReference type="Pfam" id="PF00041">
    <property type="entry name" value="fn3"/>
    <property type="match status" value="5"/>
</dbReference>
<dbReference type="FunFam" id="3.90.190.10:FF:000009">
    <property type="entry name" value="Receptor-type tyrosine-protein phosphatase beta"/>
    <property type="match status" value="1"/>
</dbReference>
<keyword evidence="8 13" id="KW-1133">Transmembrane helix</keyword>
<name>A0AAN8XEJ7_HALRR</name>
<evidence type="ECO:0000259" key="14">
    <source>
        <dbReference type="PROSITE" id="PS50055"/>
    </source>
</evidence>
<feature type="domain" description="Tyrosine specific protein phosphatases" evidence="15">
    <location>
        <begin position="1035"/>
        <end position="1109"/>
    </location>
</feature>
<dbReference type="SUPFAM" id="SSF49265">
    <property type="entry name" value="Fibronectin type III"/>
    <property type="match status" value="5"/>
</dbReference>